<proteinExistence type="predicted"/>
<name>A0A4Y8DGC3_9HELO</name>
<dbReference type="Proteomes" id="UP000297299">
    <property type="component" value="Unassembled WGS sequence"/>
</dbReference>
<dbReference type="CDD" id="cd07040">
    <property type="entry name" value="HP"/>
    <property type="match status" value="1"/>
</dbReference>
<evidence type="ECO:0000313" key="2">
    <source>
        <dbReference type="EMBL" id="TEY82463.1"/>
    </source>
</evidence>
<dbReference type="EMBL" id="PHWZ01000029">
    <property type="protein sequence ID" value="TEY82463.1"/>
    <property type="molecule type" value="Genomic_DNA"/>
</dbReference>
<keyword evidence="3" id="KW-1185">Reference proteome</keyword>
<protein>
    <recommendedName>
        <fullName evidence="4">Phosphoglycerate mutase family protein</fullName>
    </recommendedName>
</protein>
<sequence>MHHTQLFITSLLTLLTLPLSVSSQTVYLIRHGEKPANGDNGLSALGLQRAQCLRNVFGNESIYDIKYIMAMTPQKNGDRTRPLETVQPLATDLGITVDISCDRDDADCVANTINGYEGEGNILISWQHSALTDIAKALGDENAPKWNKHSYDTIWTLPEPYTGITEMTSENCPGLDDN</sequence>
<dbReference type="Gene3D" id="3.40.50.1240">
    <property type="entry name" value="Phosphoglycerate mutase-like"/>
    <property type="match status" value="1"/>
</dbReference>
<reference evidence="2 3" key="1">
    <citation type="submission" date="2017-11" db="EMBL/GenBank/DDBJ databases">
        <title>Comparative genomics of Botrytis spp.</title>
        <authorList>
            <person name="Valero-Jimenez C.A."/>
            <person name="Tapia P."/>
            <person name="Veloso J."/>
            <person name="Silva-Moreno E."/>
            <person name="Staats M."/>
            <person name="Valdes J.H."/>
            <person name="Van Kan J.A.L."/>
        </authorList>
    </citation>
    <scope>NUCLEOTIDE SEQUENCE [LARGE SCALE GENOMIC DNA]</scope>
    <source>
        <strain evidence="2 3">MUCL2830</strain>
    </source>
</reference>
<comment type="caution">
    <text evidence="2">The sequence shown here is derived from an EMBL/GenBank/DDBJ whole genome shotgun (WGS) entry which is preliminary data.</text>
</comment>
<feature type="signal peptide" evidence="1">
    <location>
        <begin position="1"/>
        <end position="23"/>
    </location>
</feature>
<evidence type="ECO:0008006" key="4">
    <source>
        <dbReference type="Google" id="ProtNLM"/>
    </source>
</evidence>
<evidence type="ECO:0000313" key="3">
    <source>
        <dbReference type="Proteomes" id="UP000297299"/>
    </source>
</evidence>
<dbReference type="InterPro" id="IPR029033">
    <property type="entry name" value="His_PPase_superfam"/>
</dbReference>
<dbReference type="OrthoDB" id="425925at2759"/>
<dbReference type="InterPro" id="IPR001345">
    <property type="entry name" value="PG/BPGM_mutase_AS"/>
</dbReference>
<dbReference type="AlphaFoldDB" id="A0A4Y8DGC3"/>
<accession>A0A4Y8DGC3</accession>
<gene>
    <name evidence="2" type="ORF">BOTCAL_0029g00520</name>
</gene>
<dbReference type="SUPFAM" id="SSF53254">
    <property type="entry name" value="Phosphoglycerate mutase-like"/>
    <property type="match status" value="1"/>
</dbReference>
<dbReference type="PROSITE" id="PS00175">
    <property type="entry name" value="PG_MUTASE"/>
    <property type="match status" value="1"/>
</dbReference>
<dbReference type="STRING" id="38488.A0A4Y8DGC3"/>
<evidence type="ECO:0000256" key="1">
    <source>
        <dbReference type="SAM" id="SignalP"/>
    </source>
</evidence>
<keyword evidence="1" id="KW-0732">Signal</keyword>
<feature type="chain" id="PRO_5021451280" description="Phosphoglycerate mutase family protein" evidence="1">
    <location>
        <begin position="24"/>
        <end position="178"/>
    </location>
</feature>
<dbReference type="GO" id="GO:0003824">
    <property type="term" value="F:catalytic activity"/>
    <property type="evidence" value="ECO:0007669"/>
    <property type="project" value="InterPro"/>
</dbReference>
<organism evidence="2 3">
    <name type="scientific">Botryotinia calthae</name>
    <dbReference type="NCBI Taxonomy" id="38488"/>
    <lineage>
        <taxon>Eukaryota</taxon>
        <taxon>Fungi</taxon>
        <taxon>Dikarya</taxon>
        <taxon>Ascomycota</taxon>
        <taxon>Pezizomycotina</taxon>
        <taxon>Leotiomycetes</taxon>
        <taxon>Helotiales</taxon>
        <taxon>Sclerotiniaceae</taxon>
        <taxon>Botryotinia</taxon>
    </lineage>
</organism>